<evidence type="ECO:0000313" key="2">
    <source>
        <dbReference type="EMBL" id="CAL1530454.1"/>
    </source>
</evidence>
<comment type="caution">
    <text evidence="2">The sequence shown here is derived from an EMBL/GenBank/DDBJ whole genome shotgun (WGS) entry which is preliminary data.</text>
</comment>
<protein>
    <submittedName>
        <fullName evidence="2">Uncharacterized protein</fullName>
    </submittedName>
</protein>
<organism evidence="2 3">
    <name type="scientific">Lymnaea stagnalis</name>
    <name type="common">Great pond snail</name>
    <name type="synonym">Helix stagnalis</name>
    <dbReference type="NCBI Taxonomy" id="6523"/>
    <lineage>
        <taxon>Eukaryota</taxon>
        <taxon>Metazoa</taxon>
        <taxon>Spiralia</taxon>
        <taxon>Lophotrochozoa</taxon>
        <taxon>Mollusca</taxon>
        <taxon>Gastropoda</taxon>
        <taxon>Heterobranchia</taxon>
        <taxon>Euthyneura</taxon>
        <taxon>Panpulmonata</taxon>
        <taxon>Hygrophila</taxon>
        <taxon>Lymnaeoidea</taxon>
        <taxon>Lymnaeidae</taxon>
        <taxon>Lymnaea</taxon>
    </lineage>
</organism>
<reference evidence="2 3" key="1">
    <citation type="submission" date="2024-04" db="EMBL/GenBank/DDBJ databases">
        <authorList>
            <consortium name="Genoscope - CEA"/>
            <person name="William W."/>
        </authorList>
    </citation>
    <scope>NUCLEOTIDE SEQUENCE [LARGE SCALE GENOMIC DNA]</scope>
</reference>
<dbReference type="Proteomes" id="UP001497497">
    <property type="component" value="Unassembled WGS sequence"/>
</dbReference>
<accession>A0AAV2HDC1</accession>
<evidence type="ECO:0000256" key="1">
    <source>
        <dbReference type="SAM" id="MobiDB-lite"/>
    </source>
</evidence>
<sequence length="286" mass="33010">MHKINKMEEVEELEENELLGGQEESCHRKNDIDETAEDLMTDMRLEDEIDEVRAIEPDFNWTYHIEVYPWNADDMTENFVRIIKLAQFSQIYMRKKGVGKETDDSEKIDDKLPARQRKGCLHLYTDTSQNAKNIMRSATWKTMTAKELTFEITKRGPNDGETESAYLELDTYSASKSRFRDKPKGELKDRSAKVSNLPGTISREFLDVVFSRAYAVIGGTTVREYLKEKEGRLHEKLHELKDFNGSLDFDCLGRGSCRAFVLAHKNVYIGSQRISIEANDKETMGK</sequence>
<keyword evidence="3" id="KW-1185">Reference proteome</keyword>
<gene>
    <name evidence="2" type="ORF">GSLYS_00004579001</name>
</gene>
<feature type="region of interest" description="Disordered" evidence="1">
    <location>
        <begin position="1"/>
        <end position="30"/>
    </location>
</feature>
<dbReference type="AlphaFoldDB" id="A0AAV2HDC1"/>
<dbReference type="EMBL" id="CAXITT010000069">
    <property type="protein sequence ID" value="CAL1530454.1"/>
    <property type="molecule type" value="Genomic_DNA"/>
</dbReference>
<name>A0AAV2HDC1_LYMST</name>
<proteinExistence type="predicted"/>
<evidence type="ECO:0000313" key="3">
    <source>
        <dbReference type="Proteomes" id="UP001497497"/>
    </source>
</evidence>